<dbReference type="Pfam" id="PF13613">
    <property type="entry name" value="HTH_Tnp_4"/>
    <property type="match status" value="1"/>
</dbReference>
<organism evidence="8 9">
    <name type="scientific">Microctonus hyperodae</name>
    <name type="common">Parasitoid wasp</name>
    <dbReference type="NCBI Taxonomy" id="165561"/>
    <lineage>
        <taxon>Eukaryota</taxon>
        <taxon>Metazoa</taxon>
        <taxon>Ecdysozoa</taxon>
        <taxon>Arthropoda</taxon>
        <taxon>Hexapoda</taxon>
        <taxon>Insecta</taxon>
        <taxon>Pterygota</taxon>
        <taxon>Neoptera</taxon>
        <taxon>Endopterygota</taxon>
        <taxon>Hymenoptera</taxon>
        <taxon>Apocrita</taxon>
        <taxon>Ichneumonoidea</taxon>
        <taxon>Braconidae</taxon>
        <taxon>Euphorinae</taxon>
        <taxon>Microctonus</taxon>
    </lineage>
</organism>
<dbReference type="Pfam" id="PF05485">
    <property type="entry name" value="THAP"/>
    <property type="match status" value="1"/>
</dbReference>
<dbReference type="GO" id="GO:0008270">
    <property type="term" value="F:zinc ion binding"/>
    <property type="evidence" value="ECO:0007669"/>
    <property type="project" value="UniProtKB-KW"/>
</dbReference>
<accession>A0AA39KMA4</accession>
<dbReference type="PROSITE" id="PS50950">
    <property type="entry name" value="ZF_THAP"/>
    <property type="match status" value="1"/>
</dbReference>
<reference evidence="8" key="1">
    <citation type="journal article" date="2023" name="bioRxiv">
        <title>Scaffold-level genome assemblies of two parasitoid biocontrol wasps reveal the parthenogenesis mechanism and an associated novel virus.</title>
        <authorList>
            <person name="Inwood S."/>
            <person name="Skelly J."/>
            <person name="Guhlin J."/>
            <person name="Harrop T."/>
            <person name="Goldson S."/>
            <person name="Dearden P."/>
        </authorList>
    </citation>
    <scope>NUCLEOTIDE SEQUENCE</scope>
    <source>
        <strain evidence="8">Lincoln</strain>
        <tissue evidence="8">Whole body</tissue>
    </source>
</reference>
<keyword evidence="4" id="KW-0862">Zinc</keyword>
<dbReference type="GO" id="GO:0003677">
    <property type="term" value="F:DNA binding"/>
    <property type="evidence" value="ECO:0007669"/>
    <property type="project" value="UniProtKB-UniRule"/>
</dbReference>
<dbReference type="EMBL" id="JAQQBR010001832">
    <property type="protein sequence ID" value="KAK0166587.1"/>
    <property type="molecule type" value="Genomic_DNA"/>
</dbReference>
<keyword evidence="3 6" id="KW-0863">Zinc-finger</keyword>
<evidence type="ECO:0000256" key="3">
    <source>
        <dbReference type="ARBA" id="ARBA00022771"/>
    </source>
</evidence>
<evidence type="ECO:0000256" key="1">
    <source>
        <dbReference type="ARBA" id="ARBA00001968"/>
    </source>
</evidence>
<keyword evidence="2" id="KW-0479">Metal-binding</keyword>
<proteinExistence type="predicted"/>
<dbReference type="SUPFAM" id="SSF57716">
    <property type="entry name" value="Glucocorticoid receptor-like (DNA-binding domain)"/>
    <property type="match status" value="1"/>
</dbReference>
<protein>
    <recommendedName>
        <fullName evidence="7">THAP-type domain-containing protein</fullName>
    </recommendedName>
</protein>
<keyword evidence="9" id="KW-1185">Reference proteome</keyword>
<dbReference type="Pfam" id="PF13359">
    <property type="entry name" value="DDE_Tnp_4"/>
    <property type="match status" value="1"/>
</dbReference>
<feature type="domain" description="THAP-type" evidence="7">
    <location>
        <begin position="1"/>
        <end position="84"/>
    </location>
</feature>
<evidence type="ECO:0000313" key="9">
    <source>
        <dbReference type="Proteomes" id="UP001168972"/>
    </source>
</evidence>
<name>A0AA39KMA4_MICHY</name>
<dbReference type="PANTHER" id="PTHR23080">
    <property type="entry name" value="THAP DOMAIN PROTEIN"/>
    <property type="match status" value="1"/>
</dbReference>
<evidence type="ECO:0000256" key="5">
    <source>
        <dbReference type="ARBA" id="ARBA00023125"/>
    </source>
</evidence>
<evidence type="ECO:0000259" key="7">
    <source>
        <dbReference type="PROSITE" id="PS50950"/>
    </source>
</evidence>
<evidence type="ECO:0000256" key="4">
    <source>
        <dbReference type="ARBA" id="ARBA00022833"/>
    </source>
</evidence>
<dbReference type="PANTHER" id="PTHR23080:SF143">
    <property type="entry name" value="SI:DKEY-56D12.4"/>
    <property type="match status" value="1"/>
</dbReference>
<dbReference type="SMART" id="SM00980">
    <property type="entry name" value="THAP"/>
    <property type="match status" value="1"/>
</dbReference>
<dbReference type="InterPro" id="IPR027805">
    <property type="entry name" value="Transposase_HTH_dom"/>
</dbReference>
<dbReference type="InterPro" id="IPR027806">
    <property type="entry name" value="HARBI1_dom"/>
</dbReference>
<dbReference type="AlphaFoldDB" id="A0AA39KMA4"/>
<gene>
    <name evidence="8" type="ORF">PV327_004080</name>
</gene>
<sequence>MSKAACCVVNCKNTRKNSSYVFFKFPCGPSKIRQREKWILAVKRKNKDGTTWLPKAWDCICSEHFVGKKKSPDPLSPSYAPTIFPTTYKRKSFDAKAALERHERFVARQQNVNYVQASVANNCNDFNHQTKEILKFESESQVIEHQVTHKDQGCQVFIFTENSDYKMNKSYESFTCNLFKNNDAAVQTDIYNSEIDLVKYKKEKQSLLKNKKVGTDKVFVDAKIGPNINFENSSEYLLNKKQSRKFEGYSSIKESQQLFSLTSVSMEIFDYLLKRINDSPKQNVSKEDKLFICLMILKTGISFSGISVLFDLHRTTISKIFHSTLQKLVCATKNDIVWPTKDVVKGTMPKCFKLYFPDTRVIIDCIEFRTEIPKSISNKAFFYSHHKKGFTIKLLVGITPSGYICFISKAAGGQKSDAEITTESGLLDLLEDGDVVLVDKGFSEIKTSITEKEKKITVIMPPFSTSESEFSNEKTEQTHNVASVRIHIQKIMQRLRIFKILDKIPVSLFTCVDDILHLCCILVNLQLPITNEES</sequence>
<comment type="caution">
    <text evidence="8">The sequence shown here is derived from an EMBL/GenBank/DDBJ whole genome shotgun (WGS) entry which is preliminary data.</text>
</comment>
<comment type="cofactor">
    <cofactor evidence="1">
        <name>a divalent metal cation</name>
        <dbReference type="ChEBI" id="CHEBI:60240"/>
    </cofactor>
</comment>
<dbReference type="Proteomes" id="UP001168972">
    <property type="component" value="Unassembled WGS sequence"/>
</dbReference>
<evidence type="ECO:0000313" key="8">
    <source>
        <dbReference type="EMBL" id="KAK0166587.1"/>
    </source>
</evidence>
<keyword evidence="5 6" id="KW-0238">DNA-binding</keyword>
<evidence type="ECO:0000256" key="6">
    <source>
        <dbReference type="PROSITE-ProRule" id="PRU00309"/>
    </source>
</evidence>
<reference evidence="8" key="2">
    <citation type="submission" date="2023-03" db="EMBL/GenBank/DDBJ databases">
        <authorList>
            <person name="Inwood S.N."/>
            <person name="Skelly J.G."/>
            <person name="Guhlin J."/>
            <person name="Harrop T.W.R."/>
            <person name="Goldson S.G."/>
            <person name="Dearden P.K."/>
        </authorList>
    </citation>
    <scope>NUCLEOTIDE SEQUENCE</scope>
    <source>
        <strain evidence="8">Lincoln</strain>
        <tissue evidence="8">Whole body</tissue>
    </source>
</reference>
<dbReference type="InterPro" id="IPR006612">
    <property type="entry name" value="THAP_Znf"/>
</dbReference>
<evidence type="ECO:0000256" key="2">
    <source>
        <dbReference type="ARBA" id="ARBA00022723"/>
    </source>
</evidence>